<sequence length="110" mass="12364">MIVLVNGMNFGRTHWTDTEIVSRLYLLGMHLCLLQVAFCISRIVLECLRRDRLELEDLESNANPTVNEGLRFLSGEANLTAGDYLGDLDEVPRIDKNKVLSTALTNPTET</sequence>
<dbReference type="AlphaFoldDB" id="A0A1I7Y737"/>
<evidence type="ECO:0000313" key="1">
    <source>
        <dbReference type="Proteomes" id="UP000095287"/>
    </source>
</evidence>
<evidence type="ECO:0000313" key="2">
    <source>
        <dbReference type="WBParaSite" id="L893_g13337.t1"/>
    </source>
</evidence>
<reference evidence="2" key="1">
    <citation type="submission" date="2016-11" db="UniProtKB">
        <authorList>
            <consortium name="WormBaseParasite"/>
        </authorList>
    </citation>
    <scope>IDENTIFICATION</scope>
</reference>
<accession>A0A1I7Y737</accession>
<dbReference type="Proteomes" id="UP000095287">
    <property type="component" value="Unplaced"/>
</dbReference>
<dbReference type="WBParaSite" id="L893_g13337.t1">
    <property type="protein sequence ID" value="L893_g13337.t1"/>
    <property type="gene ID" value="L893_g13337"/>
</dbReference>
<organism evidence="1 2">
    <name type="scientific">Steinernema glaseri</name>
    <dbReference type="NCBI Taxonomy" id="37863"/>
    <lineage>
        <taxon>Eukaryota</taxon>
        <taxon>Metazoa</taxon>
        <taxon>Ecdysozoa</taxon>
        <taxon>Nematoda</taxon>
        <taxon>Chromadorea</taxon>
        <taxon>Rhabditida</taxon>
        <taxon>Tylenchina</taxon>
        <taxon>Panagrolaimomorpha</taxon>
        <taxon>Strongyloidoidea</taxon>
        <taxon>Steinernematidae</taxon>
        <taxon>Steinernema</taxon>
    </lineage>
</organism>
<proteinExistence type="predicted"/>
<protein>
    <submittedName>
        <fullName evidence="2">Uncharacterized protein</fullName>
    </submittedName>
</protein>
<name>A0A1I7Y737_9BILA</name>
<keyword evidence="1" id="KW-1185">Reference proteome</keyword>